<evidence type="ECO:0000256" key="1">
    <source>
        <dbReference type="SAM" id="MobiDB-lite"/>
    </source>
</evidence>
<dbReference type="RefSeq" id="WP_120537014.1">
    <property type="nucleotide sequence ID" value="NZ_RAWI01000084.1"/>
</dbReference>
<sequence>MNVQFVLFELFTLVVTPLLLLWARHTYQHHSRLRRKGMHARATITEKVIHHGGGSRNSSTCTLHYVFSLPDGTELHHSYEDHATTWFGLSKGSEVDVAYWPNDLSWSLPEGGGVSGPLFSAYSALAVIVFCAGLYVLVDRVWEPEPGPSEPPPAESQMRPLRRGP</sequence>
<evidence type="ECO:0008006" key="5">
    <source>
        <dbReference type="Google" id="ProtNLM"/>
    </source>
</evidence>
<feature type="transmembrane region" description="Helical" evidence="2">
    <location>
        <begin position="6"/>
        <end position="27"/>
    </location>
</feature>
<keyword evidence="2" id="KW-0812">Transmembrane</keyword>
<evidence type="ECO:0000256" key="2">
    <source>
        <dbReference type="SAM" id="Phobius"/>
    </source>
</evidence>
<protein>
    <recommendedName>
        <fullName evidence="5">DUF3592 domain-containing protein</fullName>
    </recommendedName>
</protein>
<organism evidence="3 4">
    <name type="scientific">Corallococcus praedator</name>
    <dbReference type="NCBI Taxonomy" id="2316724"/>
    <lineage>
        <taxon>Bacteria</taxon>
        <taxon>Pseudomonadati</taxon>
        <taxon>Myxococcota</taxon>
        <taxon>Myxococcia</taxon>
        <taxon>Myxococcales</taxon>
        <taxon>Cystobacterineae</taxon>
        <taxon>Myxococcaceae</taxon>
        <taxon>Corallococcus</taxon>
    </lineage>
</organism>
<evidence type="ECO:0000313" key="3">
    <source>
        <dbReference type="EMBL" id="RKI09780.1"/>
    </source>
</evidence>
<feature type="region of interest" description="Disordered" evidence="1">
    <location>
        <begin position="145"/>
        <end position="165"/>
    </location>
</feature>
<keyword evidence="4" id="KW-1185">Reference proteome</keyword>
<dbReference type="Proteomes" id="UP000278907">
    <property type="component" value="Unassembled WGS sequence"/>
</dbReference>
<feature type="compositionally biased region" description="Pro residues" evidence="1">
    <location>
        <begin position="145"/>
        <end position="154"/>
    </location>
</feature>
<proteinExistence type="predicted"/>
<keyword evidence="2" id="KW-0472">Membrane</keyword>
<gene>
    <name evidence="3" type="ORF">D7Y13_13850</name>
</gene>
<dbReference type="EMBL" id="RAWI01000084">
    <property type="protein sequence ID" value="RKI09780.1"/>
    <property type="molecule type" value="Genomic_DNA"/>
</dbReference>
<reference evidence="3 4" key="1">
    <citation type="submission" date="2018-09" db="EMBL/GenBank/DDBJ databases">
        <authorList>
            <person name="Livingstone P.G."/>
            <person name="Whitworth D.E."/>
        </authorList>
    </citation>
    <scope>NUCLEOTIDE SEQUENCE [LARGE SCALE GENOMIC DNA]</scope>
    <source>
        <strain evidence="3 4">CA031B</strain>
    </source>
</reference>
<evidence type="ECO:0000313" key="4">
    <source>
        <dbReference type="Proteomes" id="UP000278907"/>
    </source>
</evidence>
<feature type="transmembrane region" description="Helical" evidence="2">
    <location>
        <begin position="118"/>
        <end position="138"/>
    </location>
</feature>
<name>A0ABX9QJ04_9BACT</name>
<keyword evidence="2" id="KW-1133">Transmembrane helix</keyword>
<accession>A0ABX9QJ04</accession>
<comment type="caution">
    <text evidence="3">The sequence shown here is derived from an EMBL/GenBank/DDBJ whole genome shotgun (WGS) entry which is preliminary data.</text>
</comment>